<dbReference type="SUPFAM" id="SSF46785">
    <property type="entry name" value="Winged helix' DNA-binding domain"/>
    <property type="match status" value="1"/>
</dbReference>
<keyword evidence="1" id="KW-0805">Transcription regulation</keyword>
<keyword evidence="3" id="KW-0804">Transcription</keyword>
<organism evidence="5 6">
    <name type="scientific">Nocardia nova</name>
    <dbReference type="NCBI Taxonomy" id="37330"/>
    <lineage>
        <taxon>Bacteria</taxon>
        <taxon>Bacillati</taxon>
        <taxon>Actinomycetota</taxon>
        <taxon>Actinomycetes</taxon>
        <taxon>Mycobacteriales</taxon>
        <taxon>Nocardiaceae</taxon>
        <taxon>Nocardia</taxon>
    </lineage>
</organism>
<dbReference type="InterPro" id="IPR000835">
    <property type="entry name" value="HTH_MarR-typ"/>
</dbReference>
<keyword evidence="2" id="KW-0238">DNA-binding</keyword>
<dbReference type="InterPro" id="IPR036388">
    <property type="entry name" value="WH-like_DNA-bd_sf"/>
</dbReference>
<feature type="domain" description="HTH marR-type" evidence="4">
    <location>
        <begin position="10"/>
        <end position="143"/>
    </location>
</feature>
<dbReference type="Gene3D" id="1.10.10.10">
    <property type="entry name" value="Winged helix-like DNA-binding domain superfamily/Winged helix DNA-binding domain"/>
    <property type="match status" value="1"/>
</dbReference>
<evidence type="ECO:0000259" key="4">
    <source>
        <dbReference type="PROSITE" id="PS50995"/>
    </source>
</evidence>
<accession>A0A2S6ATN8</accession>
<dbReference type="EMBL" id="PSZC01000005">
    <property type="protein sequence ID" value="PPJ38564.1"/>
    <property type="molecule type" value="Genomic_DNA"/>
</dbReference>
<dbReference type="InterPro" id="IPR039422">
    <property type="entry name" value="MarR/SlyA-like"/>
</dbReference>
<dbReference type="RefSeq" id="WP_104377938.1">
    <property type="nucleotide sequence ID" value="NZ_PSZC01000005.1"/>
</dbReference>
<dbReference type="PANTHER" id="PTHR33164">
    <property type="entry name" value="TRANSCRIPTIONAL REGULATOR, MARR FAMILY"/>
    <property type="match status" value="1"/>
</dbReference>
<dbReference type="PROSITE" id="PS50995">
    <property type="entry name" value="HTH_MARR_2"/>
    <property type="match status" value="1"/>
</dbReference>
<proteinExistence type="predicted"/>
<evidence type="ECO:0000256" key="3">
    <source>
        <dbReference type="ARBA" id="ARBA00023163"/>
    </source>
</evidence>
<dbReference type="OrthoDB" id="4629660at2"/>
<dbReference type="GO" id="GO:0006950">
    <property type="term" value="P:response to stress"/>
    <property type="evidence" value="ECO:0007669"/>
    <property type="project" value="TreeGrafter"/>
</dbReference>
<dbReference type="GO" id="GO:0003677">
    <property type="term" value="F:DNA binding"/>
    <property type="evidence" value="ECO:0007669"/>
    <property type="project" value="UniProtKB-KW"/>
</dbReference>
<dbReference type="InterPro" id="IPR036390">
    <property type="entry name" value="WH_DNA-bd_sf"/>
</dbReference>
<gene>
    <name evidence="5" type="ORF">C5E45_10060</name>
</gene>
<dbReference type="PANTHER" id="PTHR33164:SF64">
    <property type="entry name" value="TRANSCRIPTIONAL REGULATOR SLYA"/>
    <property type="match status" value="1"/>
</dbReference>
<dbReference type="GO" id="GO:0003700">
    <property type="term" value="F:DNA-binding transcription factor activity"/>
    <property type="evidence" value="ECO:0007669"/>
    <property type="project" value="InterPro"/>
</dbReference>
<dbReference type="Proteomes" id="UP000239874">
    <property type="component" value="Unassembled WGS sequence"/>
</dbReference>
<evidence type="ECO:0000256" key="2">
    <source>
        <dbReference type="ARBA" id="ARBA00023125"/>
    </source>
</evidence>
<protein>
    <submittedName>
        <fullName evidence="5">MarR family transcriptional regulator</fullName>
    </submittedName>
</protein>
<dbReference type="AlphaFoldDB" id="A0A2S6ATN8"/>
<name>A0A2S6ATN8_9NOCA</name>
<evidence type="ECO:0000313" key="5">
    <source>
        <dbReference type="EMBL" id="PPJ38564.1"/>
    </source>
</evidence>
<comment type="caution">
    <text evidence="5">The sequence shown here is derived from an EMBL/GenBank/DDBJ whole genome shotgun (WGS) entry which is preliminary data.</text>
</comment>
<dbReference type="Pfam" id="PF12802">
    <property type="entry name" value="MarR_2"/>
    <property type="match status" value="1"/>
</dbReference>
<evidence type="ECO:0000256" key="1">
    <source>
        <dbReference type="ARBA" id="ARBA00023015"/>
    </source>
</evidence>
<sequence length="154" mass="16708">MDGSSAGDALEEFARLLRRASQQLDEAITARLGEPTVARWHVLAALYGGSGLSMSELSELTPLTGASLTRLIDAMVSDNLVQRKVDPLDRRRVLVSRTRRGTLAYQKMRRSLEGTALETIPGARPQLIGELTTVLEFLRAEHPDAAIGASRPTG</sequence>
<evidence type="ECO:0000313" key="6">
    <source>
        <dbReference type="Proteomes" id="UP000239874"/>
    </source>
</evidence>
<dbReference type="SMART" id="SM00347">
    <property type="entry name" value="HTH_MARR"/>
    <property type="match status" value="1"/>
</dbReference>
<reference evidence="5 6" key="1">
    <citation type="submission" date="2018-02" db="EMBL/GenBank/DDBJ databases">
        <title>8 Nocardia nova and 1 Nocardia cyriacigeorgica strain used for evolution to TMP-SMX.</title>
        <authorList>
            <person name="Mehta H."/>
            <person name="Weng J."/>
            <person name="Shamoo Y."/>
        </authorList>
    </citation>
    <scope>NUCLEOTIDE SEQUENCE [LARGE SCALE GENOMIC DNA]</scope>
    <source>
        <strain evidence="5 6">MDA3139</strain>
    </source>
</reference>